<protein>
    <submittedName>
        <fullName evidence="1">Uncharacterized protein</fullName>
    </submittedName>
</protein>
<evidence type="ECO:0000313" key="1">
    <source>
        <dbReference type="EMBL" id="MBX62604.1"/>
    </source>
</evidence>
<dbReference type="AlphaFoldDB" id="A0A2P2Q6L7"/>
<sequence>MFVACLDMCTMQVRIWQESSRGCIIPGSTKCPIFCWVPLKSALARFLHKGRTCFQKQNLHPKYVF</sequence>
<organism evidence="1">
    <name type="scientific">Rhizophora mucronata</name>
    <name type="common">Asiatic mangrove</name>
    <dbReference type="NCBI Taxonomy" id="61149"/>
    <lineage>
        <taxon>Eukaryota</taxon>
        <taxon>Viridiplantae</taxon>
        <taxon>Streptophyta</taxon>
        <taxon>Embryophyta</taxon>
        <taxon>Tracheophyta</taxon>
        <taxon>Spermatophyta</taxon>
        <taxon>Magnoliopsida</taxon>
        <taxon>eudicotyledons</taxon>
        <taxon>Gunneridae</taxon>
        <taxon>Pentapetalae</taxon>
        <taxon>rosids</taxon>
        <taxon>fabids</taxon>
        <taxon>Malpighiales</taxon>
        <taxon>Rhizophoraceae</taxon>
        <taxon>Rhizophora</taxon>
    </lineage>
</organism>
<accession>A0A2P2Q6L7</accession>
<name>A0A2P2Q6L7_RHIMU</name>
<proteinExistence type="predicted"/>
<reference evidence="1" key="1">
    <citation type="submission" date="2018-02" db="EMBL/GenBank/DDBJ databases">
        <title>Rhizophora mucronata_Transcriptome.</title>
        <authorList>
            <person name="Meera S.P."/>
            <person name="Sreeshan A."/>
            <person name="Augustine A."/>
        </authorList>
    </citation>
    <scope>NUCLEOTIDE SEQUENCE</scope>
    <source>
        <tissue evidence="1">Leaf</tissue>
    </source>
</reference>
<dbReference type="EMBL" id="GGEC01082120">
    <property type="protein sequence ID" value="MBX62604.1"/>
    <property type="molecule type" value="Transcribed_RNA"/>
</dbReference>